<accession>A0ACA9YBV0</accession>
<comment type="caution">
    <text evidence="1">The sequence shown here is derived from an EMBL/GenBank/DDBJ whole genome shotgun (WGS) entry which is preliminary data.</text>
</comment>
<reference evidence="1" key="1">
    <citation type="submission" date="2022-06" db="EMBL/GenBank/DDBJ databases">
        <authorList>
            <person name="Legras J.-L."/>
            <person name="Devillers H."/>
            <person name="Grondin C."/>
        </authorList>
    </citation>
    <scope>NUCLEOTIDE SEQUENCE</scope>
    <source>
        <strain evidence="1">CLIB 1444</strain>
    </source>
</reference>
<dbReference type="EMBL" id="CALSDN010000009">
    <property type="protein sequence ID" value="CAH6722348.1"/>
    <property type="molecule type" value="Genomic_DNA"/>
</dbReference>
<organism evidence="1 2">
    <name type="scientific">[Candida] jaroonii</name>
    <dbReference type="NCBI Taxonomy" id="467808"/>
    <lineage>
        <taxon>Eukaryota</taxon>
        <taxon>Fungi</taxon>
        <taxon>Dikarya</taxon>
        <taxon>Ascomycota</taxon>
        <taxon>Saccharomycotina</taxon>
        <taxon>Pichiomycetes</taxon>
        <taxon>Debaryomycetaceae</taxon>
        <taxon>Yamadazyma</taxon>
    </lineage>
</organism>
<evidence type="ECO:0000313" key="2">
    <source>
        <dbReference type="Proteomes" id="UP001152531"/>
    </source>
</evidence>
<proteinExistence type="predicted"/>
<name>A0ACA9YBV0_9ASCO</name>
<protein>
    <submittedName>
        <fullName evidence="1">Metal homeostasis factor Atx1p</fullName>
    </submittedName>
</protein>
<sequence length="73" mass="7913">MSNHYQFDVTMSCGGCSGAIERVLGKLDGVENVTTSLEKQSVDVITKESLDFDTVYQTIAKTGKKINKGIVVN</sequence>
<gene>
    <name evidence="1" type="ORF">CLIB1444_09S01596</name>
</gene>
<evidence type="ECO:0000313" key="1">
    <source>
        <dbReference type="EMBL" id="CAH6722348.1"/>
    </source>
</evidence>
<dbReference type="Proteomes" id="UP001152531">
    <property type="component" value="Unassembled WGS sequence"/>
</dbReference>
<keyword evidence="2" id="KW-1185">Reference proteome</keyword>